<organism evidence="3 4">
    <name type="scientific">Didymella heteroderae</name>
    <dbReference type="NCBI Taxonomy" id="1769908"/>
    <lineage>
        <taxon>Eukaryota</taxon>
        <taxon>Fungi</taxon>
        <taxon>Dikarya</taxon>
        <taxon>Ascomycota</taxon>
        <taxon>Pezizomycotina</taxon>
        <taxon>Dothideomycetes</taxon>
        <taxon>Pleosporomycetidae</taxon>
        <taxon>Pleosporales</taxon>
        <taxon>Pleosporineae</taxon>
        <taxon>Didymellaceae</taxon>
        <taxon>Didymella</taxon>
    </lineage>
</organism>
<name>A0A9P4WG21_9PLEO</name>
<keyword evidence="1" id="KW-0813">Transport</keyword>
<dbReference type="PANTHER" id="PTHR32361">
    <property type="entry name" value="FERRIC/CUPRIC REDUCTASE TRANSMEMBRANE COMPONENT"/>
    <property type="match status" value="1"/>
</dbReference>
<dbReference type="GO" id="GO:0000293">
    <property type="term" value="F:ferric-chelate reductase activity"/>
    <property type="evidence" value="ECO:0007669"/>
    <property type="project" value="TreeGrafter"/>
</dbReference>
<dbReference type="GO" id="GO:0005886">
    <property type="term" value="C:plasma membrane"/>
    <property type="evidence" value="ECO:0007669"/>
    <property type="project" value="TreeGrafter"/>
</dbReference>
<dbReference type="PROSITE" id="PS51384">
    <property type="entry name" value="FAD_FR"/>
    <property type="match status" value="1"/>
</dbReference>
<dbReference type="PANTHER" id="PTHR32361:SF26">
    <property type="entry name" value="FAD-BINDING 8 DOMAIN-CONTAINING PROTEIN-RELATED"/>
    <property type="match status" value="1"/>
</dbReference>
<dbReference type="Pfam" id="PF08022">
    <property type="entry name" value="FAD_binding_8"/>
    <property type="match status" value="1"/>
</dbReference>
<evidence type="ECO:0000313" key="4">
    <source>
        <dbReference type="Proteomes" id="UP000758155"/>
    </source>
</evidence>
<accession>A0A9P4WG21</accession>
<dbReference type="Gene3D" id="3.40.50.80">
    <property type="entry name" value="Nucleotide-binding domain of ferredoxin-NADP reductase (FNR) module"/>
    <property type="match status" value="1"/>
</dbReference>
<proteinExistence type="predicted"/>
<dbReference type="GO" id="GO:0015677">
    <property type="term" value="P:copper ion import"/>
    <property type="evidence" value="ECO:0007669"/>
    <property type="project" value="TreeGrafter"/>
</dbReference>
<reference evidence="3" key="1">
    <citation type="submission" date="2019-04" db="EMBL/GenBank/DDBJ databases">
        <title>Sequencing of skin fungus with MAO and IRED activity.</title>
        <authorList>
            <person name="Marsaioli A.J."/>
            <person name="Bonatto J.M.C."/>
            <person name="Reis Junior O."/>
        </authorList>
    </citation>
    <scope>NUCLEOTIDE SEQUENCE</scope>
    <source>
        <strain evidence="3">28M1</strain>
    </source>
</reference>
<dbReference type="InterPro" id="IPR051410">
    <property type="entry name" value="Ferric/Cupric_Reductase"/>
</dbReference>
<evidence type="ECO:0000313" key="3">
    <source>
        <dbReference type="EMBL" id="KAF3031371.1"/>
    </source>
</evidence>
<dbReference type="InterPro" id="IPR039261">
    <property type="entry name" value="FNR_nucleotide-bd"/>
</dbReference>
<sequence>MGARLSRAYIFREGDAVKVRLRLSRRIRVKSGQHIGLWIPAVSFWAPLQSHPFVVASWSAGRRKDLDIVIEPRKGWTRALADLGRVNEKLMDERLMRGGEVDMSRDTFSYNGLDSHLALFTGPHGCSVPVGEFETVVMIASDFGIAAQLPYLDELVYGYNACKTRNRRVHLVWLLEKYSMISPLVSLLNAALEKDSLDEGFILGISIHVAVSNLKDERLGRRVKLYHGSIPLEQILKEEREGRHIRRVQTEVEQHGNMAVLVSATGPTRDRVRSLVSDDATDEVTLFELDYQV</sequence>
<dbReference type="EMBL" id="SWKV01000155">
    <property type="protein sequence ID" value="KAF3031371.1"/>
    <property type="molecule type" value="Genomic_DNA"/>
</dbReference>
<dbReference type="Proteomes" id="UP000758155">
    <property type="component" value="Unassembled WGS sequence"/>
</dbReference>
<dbReference type="InterPro" id="IPR017927">
    <property type="entry name" value="FAD-bd_FR_type"/>
</dbReference>
<dbReference type="OrthoDB" id="4494341at2759"/>
<protein>
    <recommendedName>
        <fullName evidence="2">FAD-binding FR-type domain-containing protein</fullName>
    </recommendedName>
</protein>
<dbReference type="CDD" id="cd06186">
    <property type="entry name" value="NOX_Duox_like_FAD_NADP"/>
    <property type="match status" value="1"/>
</dbReference>
<dbReference type="AlphaFoldDB" id="A0A9P4WG21"/>
<dbReference type="GO" id="GO:0006879">
    <property type="term" value="P:intracellular iron ion homeostasis"/>
    <property type="evidence" value="ECO:0007669"/>
    <property type="project" value="TreeGrafter"/>
</dbReference>
<feature type="domain" description="FAD-binding FR-type" evidence="2">
    <location>
        <begin position="1"/>
        <end position="130"/>
    </location>
</feature>
<gene>
    <name evidence="3" type="ORF">E8E12_000213</name>
</gene>
<keyword evidence="4" id="KW-1185">Reference proteome</keyword>
<comment type="caution">
    <text evidence="3">The sequence shown here is derived from an EMBL/GenBank/DDBJ whole genome shotgun (WGS) entry which is preliminary data.</text>
</comment>
<evidence type="ECO:0000256" key="1">
    <source>
        <dbReference type="ARBA" id="ARBA00022448"/>
    </source>
</evidence>
<dbReference type="GO" id="GO:0006826">
    <property type="term" value="P:iron ion transport"/>
    <property type="evidence" value="ECO:0007669"/>
    <property type="project" value="TreeGrafter"/>
</dbReference>
<evidence type="ECO:0000259" key="2">
    <source>
        <dbReference type="PROSITE" id="PS51384"/>
    </source>
</evidence>
<dbReference type="InterPro" id="IPR013112">
    <property type="entry name" value="FAD-bd_8"/>
</dbReference>